<evidence type="ECO:0000313" key="2">
    <source>
        <dbReference type="EMBL" id="MCC8402847.1"/>
    </source>
</evidence>
<organism evidence="2 3">
    <name type="scientific">Paraburkholderia translucens</name>
    <dbReference type="NCBI Taxonomy" id="2886945"/>
    <lineage>
        <taxon>Bacteria</taxon>
        <taxon>Pseudomonadati</taxon>
        <taxon>Pseudomonadota</taxon>
        <taxon>Betaproteobacteria</taxon>
        <taxon>Burkholderiales</taxon>
        <taxon>Burkholderiaceae</taxon>
        <taxon>Paraburkholderia</taxon>
    </lineage>
</organism>
<keyword evidence="3" id="KW-1185">Reference proteome</keyword>
<proteinExistence type="predicted"/>
<dbReference type="Proteomes" id="UP001430614">
    <property type="component" value="Unassembled WGS sequence"/>
</dbReference>
<feature type="region of interest" description="Disordered" evidence="1">
    <location>
        <begin position="1"/>
        <end position="20"/>
    </location>
</feature>
<accession>A0ABS8KDJ7</accession>
<comment type="caution">
    <text evidence="2">The sequence shown here is derived from an EMBL/GenBank/DDBJ whole genome shotgun (WGS) entry which is preliminary data.</text>
</comment>
<dbReference type="EMBL" id="JAJITC010000006">
    <property type="protein sequence ID" value="MCC8402847.1"/>
    <property type="molecule type" value="Genomic_DNA"/>
</dbReference>
<protein>
    <submittedName>
        <fullName evidence="2">Uncharacterized protein</fullName>
    </submittedName>
</protein>
<dbReference type="RefSeq" id="WP_230561703.1">
    <property type="nucleotide sequence ID" value="NZ_JAJITC010000006.1"/>
</dbReference>
<evidence type="ECO:0000313" key="3">
    <source>
        <dbReference type="Proteomes" id="UP001430614"/>
    </source>
</evidence>
<reference evidence="2 3" key="1">
    <citation type="submission" date="2021-11" db="EMBL/GenBank/DDBJ databases">
        <authorList>
            <person name="Oh E.-T."/>
            <person name="Kim S.-B."/>
        </authorList>
    </citation>
    <scope>NUCLEOTIDE SEQUENCE [LARGE SCALE GENOMIC DNA]</scope>
    <source>
        <strain evidence="2 3">MMS20-SJTN17</strain>
    </source>
</reference>
<evidence type="ECO:0000256" key="1">
    <source>
        <dbReference type="SAM" id="MobiDB-lite"/>
    </source>
</evidence>
<gene>
    <name evidence="2" type="ORF">LJ655_13280</name>
</gene>
<name>A0ABS8KDJ7_9BURK</name>
<sequence length="105" mass="12268">MVIKVDSAQANSSGDSEELPEDGNFCPFGFAVLKKVKGEYTLYEDPDGVYVLELTVNRPYGTSRRYQMWEELSRLEKLFIQLFPRRLDFLAKKLLREEEKRPLAF</sequence>